<gene>
    <name evidence="1" type="ORF">M413DRAFT_443406</name>
</gene>
<keyword evidence="2" id="KW-1185">Reference proteome</keyword>
<name>A0A0C3CH52_HEBCY</name>
<reference evidence="1 2" key="1">
    <citation type="submission" date="2014-04" db="EMBL/GenBank/DDBJ databases">
        <authorList>
            <consortium name="DOE Joint Genome Institute"/>
            <person name="Kuo A."/>
            <person name="Gay G."/>
            <person name="Dore J."/>
            <person name="Kohler A."/>
            <person name="Nagy L.G."/>
            <person name="Floudas D."/>
            <person name="Copeland A."/>
            <person name="Barry K.W."/>
            <person name="Cichocki N."/>
            <person name="Veneault-Fourrey C."/>
            <person name="LaButti K."/>
            <person name="Lindquist E.A."/>
            <person name="Lipzen A."/>
            <person name="Lundell T."/>
            <person name="Morin E."/>
            <person name="Murat C."/>
            <person name="Sun H."/>
            <person name="Tunlid A."/>
            <person name="Henrissat B."/>
            <person name="Grigoriev I.V."/>
            <person name="Hibbett D.S."/>
            <person name="Martin F."/>
            <person name="Nordberg H.P."/>
            <person name="Cantor M.N."/>
            <person name="Hua S.X."/>
        </authorList>
    </citation>
    <scope>NUCLEOTIDE SEQUENCE [LARGE SCALE GENOMIC DNA]</scope>
    <source>
        <strain evidence="2">h7</strain>
    </source>
</reference>
<protein>
    <submittedName>
        <fullName evidence="1">Uncharacterized protein</fullName>
    </submittedName>
</protein>
<evidence type="ECO:0000313" key="1">
    <source>
        <dbReference type="EMBL" id="KIM43484.1"/>
    </source>
</evidence>
<accession>A0A0C3CH52</accession>
<dbReference type="HOGENOM" id="CLU_2542825_0_0_1"/>
<sequence length="83" mass="8245">MSQQPNANATHTEAALASNGVVAQIPNQPFNANAPVNTAAAQPVVAGTPAVNVGAATNISLTGLGTSTHNSNIERLWSAVKGA</sequence>
<dbReference type="AlphaFoldDB" id="A0A0C3CH52"/>
<dbReference type="EMBL" id="KN831775">
    <property type="protein sequence ID" value="KIM43484.1"/>
    <property type="molecule type" value="Genomic_DNA"/>
</dbReference>
<proteinExistence type="predicted"/>
<evidence type="ECO:0000313" key="2">
    <source>
        <dbReference type="Proteomes" id="UP000053424"/>
    </source>
</evidence>
<reference evidence="2" key="2">
    <citation type="submission" date="2015-01" db="EMBL/GenBank/DDBJ databases">
        <title>Evolutionary Origins and Diversification of the Mycorrhizal Mutualists.</title>
        <authorList>
            <consortium name="DOE Joint Genome Institute"/>
            <consortium name="Mycorrhizal Genomics Consortium"/>
            <person name="Kohler A."/>
            <person name="Kuo A."/>
            <person name="Nagy L.G."/>
            <person name="Floudas D."/>
            <person name="Copeland A."/>
            <person name="Barry K.W."/>
            <person name="Cichocki N."/>
            <person name="Veneault-Fourrey C."/>
            <person name="LaButti K."/>
            <person name="Lindquist E.A."/>
            <person name="Lipzen A."/>
            <person name="Lundell T."/>
            <person name="Morin E."/>
            <person name="Murat C."/>
            <person name="Riley R."/>
            <person name="Ohm R."/>
            <person name="Sun H."/>
            <person name="Tunlid A."/>
            <person name="Henrissat B."/>
            <person name="Grigoriev I.V."/>
            <person name="Hibbett D.S."/>
            <person name="Martin F."/>
        </authorList>
    </citation>
    <scope>NUCLEOTIDE SEQUENCE [LARGE SCALE GENOMIC DNA]</scope>
    <source>
        <strain evidence="2">h7</strain>
    </source>
</reference>
<organism evidence="1 2">
    <name type="scientific">Hebeloma cylindrosporum</name>
    <dbReference type="NCBI Taxonomy" id="76867"/>
    <lineage>
        <taxon>Eukaryota</taxon>
        <taxon>Fungi</taxon>
        <taxon>Dikarya</taxon>
        <taxon>Basidiomycota</taxon>
        <taxon>Agaricomycotina</taxon>
        <taxon>Agaricomycetes</taxon>
        <taxon>Agaricomycetidae</taxon>
        <taxon>Agaricales</taxon>
        <taxon>Agaricineae</taxon>
        <taxon>Hymenogastraceae</taxon>
        <taxon>Hebeloma</taxon>
    </lineage>
</organism>
<dbReference type="Proteomes" id="UP000053424">
    <property type="component" value="Unassembled WGS sequence"/>
</dbReference>